<evidence type="ECO:0000256" key="7">
    <source>
        <dbReference type="ARBA" id="ARBA00023315"/>
    </source>
</evidence>
<evidence type="ECO:0000256" key="8">
    <source>
        <dbReference type="HAMAP-Rule" id="MF_01148"/>
    </source>
</evidence>
<accession>A0A285IGK8</accession>
<keyword evidence="11" id="KW-1185">Reference proteome</keyword>
<evidence type="ECO:0000313" key="10">
    <source>
        <dbReference type="EMBL" id="SNY46216.1"/>
    </source>
</evidence>
<reference evidence="11" key="1">
    <citation type="submission" date="2017-09" db="EMBL/GenBank/DDBJ databases">
        <authorList>
            <person name="Varghese N."/>
            <person name="Submissions S."/>
        </authorList>
    </citation>
    <scope>NUCLEOTIDE SEQUENCE [LARGE SCALE GENOMIC DNA]</scope>
    <source>
        <strain evidence="11">MSL47</strain>
    </source>
</reference>
<feature type="transmembrane region" description="Helical" evidence="8">
    <location>
        <begin position="455"/>
        <end position="477"/>
    </location>
</feature>
<dbReference type="InterPro" id="IPR003010">
    <property type="entry name" value="C-N_Hydrolase"/>
</dbReference>
<dbReference type="RefSeq" id="WP_097019498.1">
    <property type="nucleotide sequence ID" value="NZ_OBDZ01000041.1"/>
</dbReference>
<keyword evidence="6 8" id="KW-0472">Membrane</keyword>
<dbReference type="EMBL" id="OBDZ01000041">
    <property type="protein sequence ID" value="SNY46216.1"/>
    <property type="molecule type" value="Genomic_DNA"/>
</dbReference>
<evidence type="ECO:0000256" key="1">
    <source>
        <dbReference type="ARBA" id="ARBA00004651"/>
    </source>
</evidence>
<feature type="transmembrane region" description="Helical" evidence="8">
    <location>
        <begin position="44"/>
        <end position="64"/>
    </location>
</feature>
<dbReference type="GO" id="GO:0016410">
    <property type="term" value="F:N-acyltransferase activity"/>
    <property type="evidence" value="ECO:0007669"/>
    <property type="project" value="UniProtKB-UniRule"/>
</dbReference>
<gene>
    <name evidence="8" type="primary">lnt</name>
    <name evidence="10" type="ORF">SAMN06265827_14114</name>
</gene>
<dbReference type="Gene3D" id="3.60.110.10">
    <property type="entry name" value="Carbon-nitrogen hydrolase"/>
    <property type="match status" value="1"/>
</dbReference>
<comment type="catalytic activity">
    <reaction evidence="8">
        <text>N-terminal S-1,2-diacyl-sn-glyceryl-L-cysteinyl-[lipoprotein] + a glycerophospholipid = N-acyl-S-1,2-diacyl-sn-glyceryl-L-cysteinyl-[lipoprotein] + a 2-acyl-sn-glycero-3-phospholipid + H(+)</text>
        <dbReference type="Rhea" id="RHEA:48228"/>
        <dbReference type="Rhea" id="RHEA-COMP:14681"/>
        <dbReference type="Rhea" id="RHEA-COMP:14684"/>
        <dbReference type="ChEBI" id="CHEBI:15378"/>
        <dbReference type="ChEBI" id="CHEBI:136912"/>
        <dbReference type="ChEBI" id="CHEBI:140656"/>
        <dbReference type="ChEBI" id="CHEBI:140657"/>
        <dbReference type="ChEBI" id="CHEBI:140660"/>
        <dbReference type="EC" id="2.3.1.269"/>
    </reaction>
</comment>
<evidence type="ECO:0000256" key="6">
    <source>
        <dbReference type="ARBA" id="ARBA00023136"/>
    </source>
</evidence>
<feature type="transmembrane region" description="Helical" evidence="8">
    <location>
        <begin position="180"/>
        <end position="199"/>
    </location>
</feature>
<dbReference type="Pfam" id="PF20154">
    <property type="entry name" value="LNT_N"/>
    <property type="match status" value="1"/>
</dbReference>
<feature type="domain" description="CN hydrolase" evidence="9">
    <location>
        <begin position="216"/>
        <end position="448"/>
    </location>
</feature>
<dbReference type="PROSITE" id="PS50263">
    <property type="entry name" value="CN_HYDROLASE"/>
    <property type="match status" value="1"/>
</dbReference>
<organism evidence="10 11">
    <name type="scientific">Orenia metallireducens</name>
    <dbReference type="NCBI Taxonomy" id="1413210"/>
    <lineage>
        <taxon>Bacteria</taxon>
        <taxon>Bacillati</taxon>
        <taxon>Bacillota</taxon>
        <taxon>Clostridia</taxon>
        <taxon>Halanaerobiales</taxon>
        <taxon>Halobacteroidaceae</taxon>
        <taxon>Orenia</taxon>
    </lineage>
</organism>
<comment type="function">
    <text evidence="8">Catalyzes the phospholipid dependent N-acylation of the N-terminal cysteine of apolipoprotein, the last step in lipoprotein maturation.</text>
</comment>
<keyword evidence="10" id="KW-0449">Lipoprotein</keyword>
<dbReference type="CDD" id="cd07571">
    <property type="entry name" value="ALP_N-acyl_transferase"/>
    <property type="match status" value="1"/>
</dbReference>
<dbReference type="PANTHER" id="PTHR38686">
    <property type="entry name" value="APOLIPOPROTEIN N-ACYLTRANSFERASE"/>
    <property type="match status" value="1"/>
</dbReference>
<evidence type="ECO:0000256" key="2">
    <source>
        <dbReference type="ARBA" id="ARBA00022475"/>
    </source>
</evidence>
<dbReference type="HAMAP" id="MF_01148">
    <property type="entry name" value="Lnt"/>
    <property type="match status" value="1"/>
</dbReference>
<comment type="pathway">
    <text evidence="8">Protein modification; lipoprotein biosynthesis (N-acyl transfer).</text>
</comment>
<dbReference type="GO" id="GO:0005886">
    <property type="term" value="C:plasma membrane"/>
    <property type="evidence" value="ECO:0007669"/>
    <property type="project" value="UniProtKB-SubCell"/>
</dbReference>
<dbReference type="UniPathway" id="UPA00666"/>
<dbReference type="Proteomes" id="UP000219573">
    <property type="component" value="Unassembled WGS sequence"/>
</dbReference>
<feature type="transmembrane region" description="Helical" evidence="8">
    <location>
        <begin position="111"/>
        <end position="131"/>
    </location>
</feature>
<dbReference type="NCBIfam" id="TIGR00546">
    <property type="entry name" value="lnt"/>
    <property type="match status" value="1"/>
</dbReference>
<keyword evidence="2 8" id="KW-1003">Cell membrane</keyword>
<dbReference type="InterPro" id="IPR045378">
    <property type="entry name" value="LNT_N"/>
</dbReference>
<dbReference type="OrthoDB" id="9811121at2"/>
<evidence type="ECO:0000256" key="4">
    <source>
        <dbReference type="ARBA" id="ARBA00022692"/>
    </source>
</evidence>
<comment type="similarity">
    <text evidence="8">Belongs to the CN hydrolase family. Apolipoprotein N-acyltransferase subfamily.</text>
</comment>
<evidence type="ECO:0000313" key="11">
    <source>
        <dbReference type="Proteomes" id="UP000219573"/>
    </source>
</evidence>
<dbReference type="PANTHER" id="PTHR38686:SF1">
    <property type="entry name" value="APOLIPOPROTEIN N-ACYLTRANSFERASE"/>
    <property type="match status" value="1"/>
</dbReference>
<evidence type="ECO:0000256" key="3">
    <source>
        <dbReference type="ARBA" id="ARBA00022679"/>
    </source>
</evidence>
<feature type="transmembrane region" description="Helical" evidence="8">
    <location>
        <begin position="76"/>
        <end position="99"/>
    </location>
</feature>
<dbReference type="AlphaFoldDB" id="A0A285IGK8"/>
<dbReference type="Pfam" id="PF00795">
    <property type="entry name" value="CN_hydrolase"/>
    <property type="match status" value="1"/>
</dbReference>
<evidence type="ECO:0000256" key="5">
    <source>
        <dbReference type="ARBA" id="ARBA00022989"/>
    </source>
</evidence>
<keyword evidence="3 8" id="KW-0808">Transferase</keyword>
<feature type="transmembrane region" description="Helical" evidence="8">
    <location>
        <begin position="20"/>
        <end position="37"/>
    </location>
</feature>
<dbReference type="GO" id="GO:0042158">
    <property type="term" value="P:lipoprotein biosynthetic process"/>
    <property type="evidence" value="ECO:0007669"/>
    <property type="project" value="UniProtKB-UniRule"/>
</dbReference>
<proteinExistence type="inferred from homology"/>
<dbReference type="SUPFAM" id="SSF56317">
    <property type="entry name" value="Carbon-nitrogen hydrolase"/>
    <property type="match status" value="1"/>
</dbReference>
<keyword evidence="4 8" id="KW-0812">Transmembrane</keyword>
<comment type="subcellular location">
    <subcellularLocation>
        <location evidence="1 8">Cell membrane</location>
        <topology evidence="1 8">Multi-pass membrane protein</topology>
    </subcellularLocation>
</comment>
<dbReference type="EC" id="2.3.1.269" evidence="8"/>
<protein>
    <recommendedName>
        <fullName evidence="8">Apolipoprotein N-acyltransferase</fullName>
        <shortName evidence="8">ALP N-acyltransferase</shortName>
        <ecNumber evidence="8">2.3.1.269</ecNumber>
    </recommendedName>
</protein>
<dbReference type="InterPro" id="IPR004563">
    <property type="entry name" value="Apolipo_AcylTrfase"/>
</dbReference>
<keyword evidence="7 8" id="KW-0012">Acyltransferase</keyword>
<sequence>MNYLFVVFSGMLIGSSLEYPDLYLLSWIGLIPLIYVLDKRKSSSFKLGWSFGLAMLIVSGRWLVYPLLNFSGFPIWLSYIITILALALIAIYFGLFAALLELWIDRLKIPLLISFPILWTGIEILRSKFSFGYLFGFLGYSQSFKTELIQFASYGGVYLISFLVVLVNVLLYLSIRDRRLTYLLIAVLIFSGIFSYGIFSLQQEVITKKTVKLGVIQPNIAQNIKMDSKMQNNITKKILNLSTKELNKDDLDLLIWPETAILRSYSKDEGFPFYLPKDTPLFIGGFTKKGDEIYNSSFLFGKQRKIIDSYSKHKLVPFGEYMPFPQFIPNIIKKNMNDLDKGKELSNFELNGFNWISPICSEILDSDFVRKLYNQEDIIINISNEAWFGKSSAPVQILQSAIFRAVEYQVPVVKIANTGISGIVNSKGKVLTKTKLFETMSFNYELSLLEQKESFYYKFGNALEIIFLIFICLISIIDFAKNT</sequence>
<dbReference type="InterPro" id="IPR036526">
    <property type="entry name" value="C-N_Hydrolase_sf"/>
</dbReference>
<name>A0A285IGK8_9FIRM</name>
<keyword evidence="5 8" id="KW-1133">Transmembrane helix</keyword>
<feature type="transmembrane region" description="Helical" evidence="8">
    <location>
        <begin position="151"/>
        <end position="173"/>
    </location>
</feature>
<evidence type="ECO:0000259" key="9">
    <source>
        <dbReference type="PROSITE" id="PS50263"/>
    </source>
</evidence>